<comment type="caution">
    <text evidence="2">The sequence shown here is derived from an EMBL/GenBank/DDBJ whole genome shotgun (WGS) entry which is preliminary data.</text>
</comment>
<evidence type="ECO:0000313" key="2">
    <source>
        <dbReference type="EMBL" id="KVH88480.1"/>
    </source>
</evidence>
<dbReference type="PANTHER" id="PTHR31579">
    <property type="entry name" value="OS03G0796600 PROTEIN"/>
    <property type="match status" value="1"/>
</dbReference>
<reference evidence="2 3" key="1">
    <citation type="journal article" date="2016" name="Sci. Rep.">
        <title>The genome sequence of the outbreeding globe artichoke constructed de novo incorporating a phase-aware low-pass sequencing strategy of F1 progeny.</title>
        <authorList>
            <person name="Scaglione D."/>
            <person name="Reyes-Chin-Wo S."/>
            <person name="Acquadro A."/>
            <person name="Froenicke L."/>
            <person name="Portis E."/>
            <person name="Beitel C."/>
            <person name="Tirone M."/>
            <person name="Mauro R."/>
            <person name="Lo Monaco A."/>
            <person name="Mauromicale G."/>
            <person name="Faccioli P."/>
            <person name="Cattivelli L."/>
            <person name="Rieseberg L."/>
            <person name="Michelmore R."/>
            <person name="Lanteri S."/>
        </authorList>
    </citation>
    <scope>NUCLEOTIDE SEQUENCE [LARGE SCALE GENOMIC DNA]</scope>
    <source>
        <strain evidence="2">2C</strain>
    </source>
</reference>
<protein>
    <submittedName>
        <fullName evidence="2">Uncharacterized protein</fullName>
    </submittedName>
</protein>
<feature type="compositionally biased region" description="Pro residues" evidence="1">
    <location>
        <begin position="394"/>
        <end position="413"/>
    </location>
</feature>
<dbReference type="Proteomes" id="UP000243975">
    <property type="component" value="Unassembled WGS sequence"/>
</dbReference>
<dbReference type="InterPro" id="IPR006502">
    <property type="entry name" value="PDDEXK-like"/>
</dbReference>
<evidence type="ECO:0000313" key="3">
    <source>
        <dbReference type="Proteomes" id="UP000243975"/>
    </source>
</evidence>
<dbReference type="EMBL" id="LEKV01005394">
    <property type="protein sequence ID" value="KVH88480.1"/>
    <property type="molecule type" value="Genomic_DNA"/>
</dbReference>
<keyword evidence="3" id="KW-1185">Reference proteome</keyword>
<gene>
    <name evidence="2" type="ORF">Ccrd_026713</name>
</gene>
<dbReference type="AlphaFoldDB" id="A0A118JSS1"/>
<dbReference type="Pfam" id="PF04720">
    <property type="entry name" value="PDDEXK_6"/>
    <property type="match status" value="1"/>
</dbReference>
<dbReference type="STRING" id="59895.A0A118JSS1"/>
<organism evidence="2 3">
    <name type="scientific">Cynara cardunculus var. scolymus</name>
    <name type="common">Globe artichoke</name>
    <name type="synonym">Cynara scolymus</name>
    <dbReference type="NCBI Taxonomy" id="59895"/>
    <lineage>
        <taxon>Eukaryota</taxon>
        <taxon>Viridiplantae</taxon>
        <taxon>Streptophyta</taxon>
        <taxon>Embryophyta</taxon>
        <taxon>Tracheophyta</taxon>
        <taxon>Spermatophyta</taxon>
        <taxon>Magnoliopsida</taxon>
        <taxon>eudicotyledons</taxon>
        <taxon>Gunneridae</taxon>
        <taxon>Pentapetalae</taxon>
        <taxon>asterids</taxon>
        <taxon>campanulids</taxon>
        <taxon>Asterales</taxon>
        <taxon>Asteraceae</taxon>
        <taxon>Carduoideae</taxon>
        <taxon>Cardueae</taxon>
        <taxon>Carduinae</taxon>
        <taxon>Cynara</taxon>
    </lineage>
</organism>
<accession>A0A118JSS1</accession>
<sequence length="420" mass="46894">MARRSQHVAIRRNRTSVEGLEPSHPDANEGEVDPSILAAVNLAVSNLLPNIVAQAVEAAQQYSTRGPPPVLETLGEYLARFLRLAGFAGLSPETSLEQAEKFKWTIHYRYRSKLINEKFTDVALAVDAAKNIEMKRQDFLASKSDGGNKRSQDGQQIQQMGQQNQQQGGNSGNQWGQNSSKRQGQWQGQNQGQRQPYRQQGQQGQGQNQTRFQRSGDKDDHDSVPQCNSCRSRRTVPPSRDDRNGFGFLVRCNQSMTVNESSLLDPDFSLLLDFLAILLILTPGPEILSKLSSQRNLLADTSNIVEKNKACKRKDELMKLVAEALLLIGYDASICKSRWEKSYSYPTADRLQQILSIVSEAAKLSLKKEGMHIPPWRKFEYMRSKWLSAHIRTPPSPSPSLLLPPPPTPPPTPNANASPK</sequence>
<feature type="region of interest" description="Disordered" evidence="1">
    <location>
        <begin position="393"/>
        <end position="420"/>
    </location>
</feature>
<feature type="compositionally biased region" description="Basic residues" evidence="1">
    <location>
        <begin position="1"/>
        <end position="14"/>
    </location>
</feature>
<feature type="region of interest" description="Disordered" evidence="1">
    <location>
        <begin position="1"/>
        <end position="31"/>
    </location>
</feature>
<feature type="compositionally biased region" description="Basic and acidic residues" evidence="1">
    <location>
        <begin position="214"/>
        <end position="223"/>
    </location>
</feature>
<feature type="compositionally biased region" description="Low complexity" evidence="1">
    <location>
        <begin position="153"/>
        <end position="213"/>
    </location>
</feature>
<dbReference type="PANTHER" id="PTHR31579:SF1">
    <property type="entry name" value="OS03G0796600 PROTEIN"/>
    <property type="match status" value="1"/>
</dbReference>
<feature type="region of interest" description="Disordered" evidence="1">
    <location>
        <begin position="141"/>
        <end position="244"/>
    </location>
</feature>
<proteinExistence type="predicted"/>
<evidence type="ECO:0000256" key="1">
    <source>
        <dbReference type="SAM" id="MobiDB-lite"/>
    </source>
</evidence>
<dbReference type="Gramene" id="KVH88480">
    <property type="protein sequence ID" value="KVH88480"/>
    <property type="gene ID" value="Ccrd_026713"/>
</dbReference>
<name>A0A118JSS1_CYNCS</name>